<proteinExistence type="inferred from homology"/>
<dbReference type="Proteomes" id="UP000542742">
    <property type="component" value="Unassembled WGS sequence"/>
</dbReference>
<evidence type="ECO:0000256" key="1">
    <source>
        <dbReference type="RuleBase" id="RU362001"/>
    </source>
</evidence>
<accession>A0A7W7G6B7</accession>
<evidence type="ECO:0000313" key="3">
    <source>
        <dbReference type="Proteomes" id="UP000542742"/>
    </source>
</evidence>
<comment type="similarity">
    <text evidence="1">Belongs to the WXG100 family.</text>
</comment>
<evidence type="ECO:0000313" key="2">
    <source>
        <dbReference type="EMBL" id="MBB4695801.1"/>
    </source>
</evidence>
<dbReference type="Gene3D" id="1.10.287.1060">
    <property type="entry name" value="ESAT-6-like"/>
    <property type="match status" value="1"/>
</dbReference>
<comment type="caution">
    <text evidence="2">The sequence shown here is derived from an EMBL/GenBank/DDBJ whole genome shotgun (WGS) entry which is preliminary data.</text>
</comment>
<gene>
    <name evidence="2" type="ORF">BKA14_005949</name>
</gene>
<reference evidence="2 3" key="1">
    <citation type="submission" date="2020-08" db="EMBL/GenBank/DDBJ databases">
        <title>Sequencing the genomes of 1000 actinobacteria strains.</title>
        <authorList>
            <person name="Klenk H.-P."/>
        </authorList>
    </citation>
    <scope>NUCLEOTIDE SEQUENCE [LARGE SCALE GENOMIC DNA]</scope>
    <source>
        <strain evidence="2 3">DSM 45518</strain>
    </source>
</reference>
<name>A0A7W7G6B7_9ACTN</name>
<dbReference type="AlphaFoldDB" id="A0A7W7G6B7"/>
<organism evidence="2 3">
    <name type="scientific">Paractinoplanes abujensis</name>
    <dbReference type="NCBI Taxonomy" id="882441"/>
    <lineage>
        <taxon>Bacteria</taxon>
        <taxon>Bacillati</taxon>
        <taxon>Actinomycetota</taxon>
        <taxon>Actinomycetes</taxon>
        <taxon>Micromonosporales</taxon>
        <taxon>Micromonosporaceae</taxon>
        <taxon>Paractinoplanes</taxon>
    </lineage>
</organism>
<dbReference type="SUPFAM" id="SSF140453">
    <property type="entry name" value="EsxAB dimer-like"/>
    <property type="match status" value="1"/>
</dbReference>
<keyword evidence="3" id="KW-1185">Reference proteome</keyword>
<dbReference type="InterPro" id="IPR036689">
    <property type="entry name" value="ESAT-6-like_sf"/>
</dbReference>
<sequence>MANDGVLLVNFEALRGAGGHIAKAVSALQQQLGDLERDSKRLVDSWDGEAQQAYYARQEAWRTAANDLTSILQNIKGAVDQSADDYVNTEKQATSRFQ</sequence>
<dbReference type="InterPro" id="IPR010310">
    <property type="entry name" value="T7SS_ESAT-6-like"/>
</dbReference>
<protein>
    <recommendedName>
        <fullName evidence="1">ESAT-6-like protein</fullName>
    </recommendedName>
</protein>
<dbReference type="NCBIfam" id="TIGR03930">
    <property type="entry name" value="WXG100_ESAT6"/>
    <property type="match status" value="1"/>
</dbReference>
<dbReference type="Pfam" id="PF06013">
    <property type="entry name" value="WXG100"/>
    <property type="match status" value="1"/>
</dbReference>
<dbReference type="RefSeq" id="WP_184954106.1">
    <property type="nucleotide sequence ID" value="NZ_BOMC01000067.1"/>
</dbReference>
<dbReference type="EMBL" id="JACHMF010000001">
    <property type="protein sequence ID" value="MBB4695801.1"/>
    <property type="molecule type" value="Genomic_DNA"/>
</dbReference>